<feature type="non-terminal residue" evidence="1">
    <location>
        <position position="1"/>
    </location>
</feature>
<protein>
    <submittedName>
        <fullName evidence="1">Uncharacterized protein</fullName>
    </submittedName>
</protein>
<sequence length="927" mass="107143">ASHYSTEAKNIIRYAQDHAVMHKLLSAVIYFASYRKEYIPGDFKIFTKESLKKRAAALEASQDVFYPTLDQTSFNILLEEIKDAFLDDDIINSLCTFLDIPYVSIEDRTYSREIANIFNQVQEKKVTHKFLSAISILFDGLDLTYYTKEDIDKRRRYIEESVIAITLRSEYPKSVSQLYLNNLVSELSWKIEKEDSKVIAAYIGADYDSLEGDFTHQKITSLIEYANEHSLLDKLLSAVVYLEKDLDLTRFTQEYIDNKQKEMEATANKYPTTIDAYYETRLLEEIQFEITAAELMQILDALGLSMEDVEGYYISDKVQNTLRLVKEKAQVNKFLSAVEVTIDHISLSEFTIESIEAAKRIVQEKADKIVFNEDFPQKLDELTYHILYPLVLENISEDDIRVILAYMNIGPDEFSDVSAIKKAGKLLKYSQEHFLTNKFLSAFSSLNPDLDCSQFTESNIEKRQQKMLESVNDFPEDLDPELFEELKKKTKNALSKSQIVLISAFVGVDYFEIDDYYESDMVEHLLVIAKKRLQLNKFIAAAKFVLNDDGLDSFSIAEIERRNQIIVEMAEQIQINESIPNTFDDYSFVCLKQIISNESFASVEVKLLSHYLNIEYASLDGDLHNKVHIMLDSSQNNNAMQKFVSAIKYIKEEIDITEFTSSAGEERKRKIEQLSTQFPENLNSSDTEVLIETIYSVVKENQQIKKICGLIGIKYSDVSGHYLNSTISKVIELAGKRSIIDKLLASMKYTHDDINLSYFTNEQVTERQKSIEERVNNIKLIEDLPTDLNESDLTDLRQMMTFAFSVVENKIVASYLGIDYDSLSGYDRDVKTKELITYAQEHQKIHMFLSAAQYLGTTFDITYFSKERIEKRKRMFSLRRERNAEQAEAFEKVKEKALFQLIEIKRKFPDDEKVNKLDINKLSDVTI</sequence>
<reference evidence="1" key="1">
    <citation type="submission" date="2020-04" db="EMBL/GenBank/DDBJ databases">
        <authorList>
            <person name="Zhang T."/>
        </authorList>
    </citation>
    <scope>NUCLEOTIDE SEQUENCE</scope>
    <source>
        <strain evidence="1">HKST-UBA10</strain>
    </source>
</reference>
<gene>
    <name evidence="1" type="ORF">KC660_04785</name>
</gene>
<comment type="caution">
    <text evidence="1">The sequence shown here is derived from an EMBL/GenBank/DDBJ whole genome shotgun (WGS) entry which is preliminary data.</text>
</comment>
<name>A0A955L480_9BACT</name>
<dbReference type="Proteomes" id="UP000782843">
    <property type="component" value="Unassembled WGS sequence"/>
</dbReference>
<dbReference type="AlphaFoldDB" id="A0A955L480"/>
<proteinExistence type="predicted"/>
<reference evidence="1" key="2">
    <citation type="journal article" date="2021" name="Microbiome">
        <title>Successional dynamics and alternative stable states in a saline activated sludge microbial community over 9 years.</title>
        <authorList>
            <person name="Wang Y."/>
            <person name="Ye J."/>
            <person name="Ju F."/>
            <person name="Liu L."/>
            <person name="Boyd J.A."/>
            <person name="Deng Y."/>
            <person name="Parks D.H."/>
            <person name="Jiang X."/>
            <person name="Yin X."/>
            <person name="Woodcroft B.J."/>
            <person name="Tyson G.W."/>
            <person name="Hugenholtz P."/>
            <person name="Polz M.F."/>
            <person name="Zhang T."/>
        </authorList>
    </citation>
    <scope>NUCLEOTIDE SEQUENCE</scope>
    <source>
        <strain evidence="1">HKST-UBA10</strain>
    </source>
</reference>
<evidence type="ECO:0000313" key="2">
    <source>
        <dbReference type="Proteomes" id="UP000782843"/>
    </source>
</evidence>
<feature type="non-terminal residue" evidence="1">
    <location>
        <position position="927"/>
    </location>
</feature>
<accession>A0A955L480</accession>
<dbReference type="EMBL" id="JAGQLG010000209">
    <property type="protein sequence ID" value="MCA9382690.1"/>
    <property type="molecule type" value="Genomic_DNA"/>
</dbReference>
<organism evidence="1 2">
    <name type="scientific">Candidatus Dojkabacteria bacterium</name>
    <dbReference type="NCBI Taxonomy" id="2099670"/>
    <lineage>
        <taxon>Bacteria</taxon>
        <taxon>Candidatus Dojkabacteria</taxon>
    </lineage>
</organism>
<evidence type="ECO:0000313" key="1">
    <source>
        <dbReference type="EMBL" id="MCA9382690.1"/>
    </source>
</evidence>